<protein>
    <submittedName>
        <fullName evidence="1">Uncharacterized protein</fullName>
    </submittedName>
</protein>
<accession>A0A422QB19</accession>
<proteinExistence type="predicted"/>
<name>A0A422QB19_9TRYP</name>
<dbReference type="Proteomes" id="UP000284403">
    <property type="component" value="Unassembled WGS sequence"/>
</dbReference>
<dbReference type="AlphaFoldDB" id="A0A422QB19"/>
<evidence type="ECO:0000313" key="2">
    <source>
        <dbReference type="Proteomes" id="UP000284403"/>
    </source>
</evidence>
<dbReference type="RefSeq" id="XP_029232353.1">
    <property type="nucleotide sequence ID" value="XM_029367524.1"/>
</dbReference>
<evidence type="ECO:0000313" key="1">
    <source>
        <dbReference type="EMBL" id="RNF27147.1"/>
    </source>
</evidence>
<reference evidence="1 2" key="1">
    <citation type="journal article" date="2018" name="BMC Genomics">
        <title>Genomic comparison of Trypanosoma conorhini and Trypanosoma rangeli to Trypanosoma cruzi strains of high and low virulence.</title>
        <authorList>
            <person name="Bradwell K.R."/>
            <person name="Koparde V.N."/>
            <person name="Matveyev A.V."/>
            <person name="Serrano M.G."/>
            <person name="Alves J.M."/>
            <person name="Parikh H."/>
            <person name="Huang B."/>
            <person name="Lee V."/>
            <person name="Espinosa-Alvarez O."/>
            <person name="Ortiz P.A."/>
            <person name="Costa-Martins A.G."/>
            <person name="Teixeira M.M."/>
            <person name="Buck G.A."/>
        </authorList>
    </citation>
    <scope>NUCLEOTIDE SEQUENCE [LARGE SCALE GENOMIC DNA]</scope>
    <source>
        <strain evidence="1 2">025E</strain>
    </source>
</reference>
<dbReference type="GeneID" id="40314195"/>
<gene>
    <name evidence="1" type="ORF">Tco025E_00584</name>
</gene>
<comment type="caution">
    <text evidence="1">The sequence shown here is derived from an EMBL/GenBank/DDBJ whole genome shotgun (WGS) entry which is preliminary data.</text>
</comment>
<organism evidence="1 2">
    <name type="scientific">Trypanosoma conorhini</name>
    <dbReference type="NCBI Taxonomy" id="83891"/>
    <lineage>
        <taxon>Eukaryota</taxon>
        <taxon>Discoba</taxon>
        <taxon>Euglenozoa</taxon>
        <taxon>Kinetoplastea</taxon>
        <taxon>Metakinetoplastina</taxon>
        <taxon>Trypanosomatida</taxon>
        <taxon>Trypanosomatidae</taxon>
        <taxon>Trypanosoma</taxon>
    </lineage>
</organism>
<sequence>MVADDSKKNCEQFRVVALAAQVKRHAKGSGLALPSNAGTHSVNGPVLQDGVRLLRERRARLREMEAKVHCVRRVARELREEAGGLVSTLQTLKGGATPLAMQLSITLQKFQSLEEVFQRIGSLTRADLASLSENTPKTRRSCLQKWNRNKLGRPNVHEVQLKVTEVRNRVETVRQQIRDGPKKTLKTLNKQYHTQYGAINKL</sequence>
<keyword evidence="2" id="KW-1185">Reference proteome</keyword>
<dbReference type="EMBL" id="MKKU01000014">
    <property type="protein sequence ID" value="RNF27147.1"/>
    <property type="molecule type" value="Genomic_DNA"/>
</dbReference>